<dbReference type="Proteomes" id="UP000318093">
    <property type="component" value="Unassembled WGS sequence"/>
</dbReference>
<feature type="binding site" evidence="8">
    <location>
        <position position="294"/>
    </location>
    <ligand>
        <name>tRNA</name>
        <dbReference type="ChEBI" id="CHEBI:17843"/>
    </ligand>
</feature>
<dbReference type="Pfam" id="PF01386">
    <property type="entry name" value="Ribosomal_L25p"/>
    <property type="match status" value="1"/>
</dbReference>
<dbReference type="GO" id="GO:0003735">
    <property type="term" value="F:structural constituent of ribosome"/>
    <property type="evidence" value="ECO:0007669"/>
    <property type="project" value="InterPro"/>
</dbReference>
<dbReference type="CDD" id="cd00462">
    <property type="entry name" value="PTH"/>
    <property type="match status" value="1"/>
</dbReference>
<feature type="domain" description="Large ribosomal subunit protein bL25 L25" evidence="11">
    <location>
        <begin position="6"/>
        <end position="97"/>
    </location>
</feature>
<dbReference type="InterPro" id="IPR001328">
    <property type="entry name" value="Pept_tRNA_hydro"/>
</dbReference>
<evidence type="ECO:0000313" key="13">
    <source>
        <dbReference type="EMBL" id="TMI80782.1"/>
    </source>
</evidence>
<dbReference type="GO" id="GO:0005737">
    <property type="term" value="C:cytoplasm"/>
    <property type="evidence" value="ECO:0007669"/>
    <property type="project" value="UniProtKB-SubCell"/>
</dbReference>
<feature type="domain" description="Large ribosomal subunit protein bL25 beta" evidence="12">
    <location>
        <begin position="105"/>
        <end position="189"/>
    </location>
</feature>
<dbReference type="AlphaFoldDB" id="A0A537JBR6"/>
<keyword evidence="1 8" id="KW-0820">tRNA-binding</keyword>
<name>A0A537JBR6_9BACT</name>
<comment type="function">
    <text evidence="8">Catalyzes the release of premature peptidyl moieties from peptidyl-tRNA molecules trapped in stalled 50S ribosomal subunits, and thus maintains levels of free tRNAs and 50S ribosomes.</text>
</comment>
<dbReference type="GO" id="GO:0005840">
    <property type="term" value="C:ribosome"/>
    <property type="evidence" value="ECO:0007669"/>
    <property type="project" value="UniProtKB-KW"/>
</dbReference>
<dbReference type="InterPro" id="IPR020057">
    <property type="entry name" value="Ribosomal_bL25_b-dom"/>
</dbReference>
<reference evidence="13 14" key="1">
    <citation type="journal article" date="2019" name="Nat. Microbiol.">
        <title>Mediterranean grassland soil C-N compound turnover is dependent on rainfall and depth, and is mediated by genomically divergent microorganisms.</title>
        <authorList>
            <person name="Diamond S."/>
            <person name="Andeer P.F."/>
            <person name="Li Z."/>
            <person name="Crits-Christoph A."/>
            <person name="Burstein D."/>
            <person name="Anantharaman K."/>
            <person name="Lane K.R."/>
            <person name="Thomas B.C."/>
            <person name="Pan C."/>
            <person name="Northen T.R."/>
            <person name="Banfield J.F."/>
        </authorList>
    </citation>
    <scope>NUCLEOTIDE SEQUENCE [LARGE SCALE GENOMIC DNA]</scope>
    <source>
        <strain evidence="13">NP_6</strain>
    </source>
</reference>
<dbReference type="GO" id="GO:0006515">
    <property type="term" value="P:protein quality control for misfolded or incompletely synthesized proteins"/>
    <property type="evidence" value="ECO:0007669"/>
    <property type="project" value="UniProtKB-UniRule"/>
</dbReference>
<feature type="binding site" evidence="8">
    <location>
        <position position="343"/>
    </location>
    <ligand>
        <name>tRNA</name>
        <dbReference type="ChEBI" id="CHEBI:17843"/>
    </ligand>
</feature>
<keyword evidence="5 9" id="KW-0687">Ribonucleoprotein</keyword>
<comment type="catalytic activity">
    <reaction evidence="7 8">
        <text>an N-acyl-L-alpha-aminoacyl-tRNA + H2O = an N-acyl-L-amino acid + a tRNA + H(+)</text>
        <dbReference type="Rhea" id="RHEA:54448"/>
        <dbReference type="Rhea" id="RHEA-COMP:10123"/>
        <dbReference type="Rhea" id="RHEA-COMP:13883"/>
        <dbReference type="ChEBI" id="CHEBI:15377"/>
        <dbReference type="ChEBI" id="CHEBI:15378"/>
        <dbReference type="ChEBI" id="CHEBI:59874"/>
        <dbReference type="ChEBI" id="CHEBI:78442"/>
        <dbReference type="ChEBI" id="CHEBI:138191"/>
        <dbReference type="EC" id="3.1.1.29"/>
    </reaction>
</comment>
<dbReference type="InterPro" id="IPR036416">
    <property type="entry name" value="Pept_tRNA_hydro_sf"/>
</dbReference>
<dbReference type="GO" id="GO:1990904">
    <property type="term" value="C:ribonucleoprotein complex"/>
    <property type="evidence" value="ECO:0007669"/>
    <property type="project" value="UniProtKB-KW"/>
</dbReference>
<dbReference type="Gene3D" id="2.170.120.20">
    <property type="entry name" value="Ribosomal protein L25, beta domain"/>
    <property type="match status" value="1"/>
</dbReference>
<dbReference type="SUPFAM" id="SSF53178">
    <property type="entry name" value="Peptidyl-tRNA hydrolase-like"/>
    <property type="match status" value="1"/>
</dbReference>
<gene>
    <name evidence="8" type="primary">pth</name>
    <name evidence="9" type="synonym">ctc</name>
    <name evidence="9" type="synonym">rplY</name>
    <name evidence="13" type="ORF">E6H03_07735</name>
</gene>
<protein>
    <recommendedName>
        <fullName evidence="8 9">Multifunctional fusion protein</fullName>
    </recommendedName>
    <domain>
        <recommendedName>
            <fullName evidence="8">Peptidyl-tRNA hydrolase</fullName>
            <shortName evidence="8">Pth</shortName>
            <ecNumber evidence="8">3.1.1.29</ecNumber>
        </recommendedName>
    </domain>
    <domain>
        <recommendedName>
            <fullName evidence="9">Large ribosomal subunit protein bL25</fullName>
        </recommendedName>
        <alternativeName>
            <fullName evidence="9">General stress protein CTC</fullName>
        </alternativeName>
    </domain>
</protein>
<dbReference type="PANTHER" id="PTHR17224:SF1">
    <property type="entry name" value="PEPTIDYL-TRNA HYDROLASE"/>
    <property type="match status" value="1"/>
</dbReference>
<evidence type="ECO:0000256" key="8">
    <source>
        <dbReference type="HAMAP-Rule" id="MF_00083"/>
    </source>
</evidence>
<evidence type="ECO:0000256" key="1">
    <source>
        <dbReference type="ARBA" id="ARBA00022555"/>
    </source>
</evidence>
<feature type="active site" description="Proton acceptor" evidence="8">
    <location>
        <position position="299"/>
    </location>
</feature>
<accession>A0A537JBR6</accession>
<comment type="similarity">
    <text evidence="9">Belongs to the bacterial ribosomal protein bL25 family. CTC subfamily.</text>
</comment>
<evidence type="ECO:0000259" key="11">
    <source>
        <dbReference type="Pfam" id="PF01386"/>
    </source>
</evidence>
<dbReference type="HAMAP" id="MF_01334">
    <property type="entry name" value="Ribosomal_bL25_CTC"/>
    <property type="match status" value="1"/>
</dbReference>
<dbReference type="Pfam" id="PF01195">
    <property type="entry name" value="Pept_tRNA_hydro"/>
    <property type="match status" value="1"/>
</dbReference>
<feature type="site" description="Discriminates between blocked and unblocked aminoacyl-tRNA" evidence="8">
    <location>
        <position position="289"/>
    </location>
</feature>
<dbReference type="NCBIfam" id="TIGR00447">
    <property type="entry name" value="pth"/>
    <property type="match status" value="1"/>
</dbReference>
<keyword evidence="4 9" id="KW-0689">Ribosomal protein</keyword>
<dbReference type="Pfam" id="PF14693">
    <property type="entry name" value="Ribosomal_TL5_C"/>
    <property type="match status" value="1"/>
</dbReference>
<comment type="subunit">
    <text evidence="8">Monomer.</text>
</comment>
<dbReference type="CDD" id="cd00495">
    <property type="entry name" value="Ribosomal_L25_TL5_CTC"/>
    <property type="match status" value="1"/>
</dbReference>
<dbReference type="EMBL" id="VBAN01000237">
    <property type="protein sequence ID" value="TMI80782.1"/>
    <property type="molecule type" value="Genomic_DNA"/>
</dbReference>
<evidence type="ECO:0000313" key="14">
    <source>
        <dbReference type="Proteomes" id="UP000318093"/>
    </source>
</evidence>
<keyword evidence="2 8" id="KW-0378">Hydrolase</keyword>
<feature type="binding site" evidence="8">
    <location>
        <position position="345"/>
    </location>
    <ligand>
        <name>tRNA</name>
        <dbReference type="ChEBI" id="CHEBI:17843"/>
    </ligand>
</feature>
<dbReference type="Gene3D" id="3.40.50.1470">
    <property type="entry name" value="Peptidyl-tRNA hydrolase"/>
    <property type="match status" value="1"/>
</dbReference>
<dbReference type="InterPro" id="IPR001021">
    <property type="entry name" value="Ribosomal_bL25_long"/>
</dbReference>
<dbReference type="FunFam" id="3.40.50.1470:FF:000001">
    <property type="entry name" value="Peptidyl-tRNA hydrolase"/>
    <property type="match status" value="1"/>
</dbReference>
<dbReference type="PANTHER" id="PTHR17224">
    <property type="entry name" value="PEPTIDYL-TRNA HYDROLASE"/>
    <property type="match status" value="1"/>
</dbReference>
<comment type="function">
    <text evidence="9">This is one of the proteins that binds to the 5S RNA in the ribosome where it forms part of the central protuberance.</text>
</comment>
<dbReference type="Gene3D" id="2.40.240.10">
    <property type="entry name" value="Ribosomal Protein L25, Chain P"/>
    <property type="match status" value="1"/>
</dbReference>
<evidence type="ECO:0000256" key="4">
    <source>
        <dbReference type="ARBA" id="ARBA00022980"/>
    </source>
</evidence>
<dbReference type="InterPro" id="IPR029751">
    <property type="entry name" value="Ribosomal_L25_dom"/>
</dbReference>
<evidence type="ECO:0000256" key="5">
    <source>
        <dbReference type="ARBA" id="ARBA00023274"/>
    </source>
</evidence>
<evidence type="ECO:0000256" key="6">
    <source>
        <dbReference type="ARBA" id="ARBA00038063"/>
    </source>
</evidence>
<feature type="binding site" evidence="8">
    <location>
        <position position="391"/>
    </location>
    <ligand>
        <name>tRNA</name>
        <dbReference type="ChEBI" id="CHEBI:17843"/>
    </ligand>
</feature>
<comment type="similarity">
    <text evidence="6 8">Belongs to the PTH family.</text>
</comment>
<dbReference type="HAMAP" id="MF_00083">
    <property type="entry name" value="Pept_tRNA_hydro_bact"/>
    <property type="match status" value="1"/>
</dbReference>
<comment type="subunit">
    <text evidence="9">Part of the 50S ribosomal subunit; part of the 5S rRNA/L5/L18/L25 subcomplex. Contacts the 5S rRNA. Binds to the 5S rRNA independently of L5 and L18.</text>
</comment>
<evidence type="ECO:0000256" key="3">
    <source>
        <dbReference type="ARBA" id="ARBA00022884"/>
    </source>
</evidence>
<comment type="function">
    <text evidence="8">Hydrolyzes ribosome-free peptidyl-tRNAs (with 1 or more amino acids incorporated), which drop off the ribosome during protein synthesis, or as a result of ribosome stalling.</text>
</comment>
<evidence type="ECO:0000259" key="12">
    <source>
        <dbReference type="Pfam" id="PF14693"/>
    </source>
</evidence>
<keyword evidence="8" id="KW-0963">Cytoplasm</keyword>
<dbReference type="EC" id="3.1.1.29" evidence="8"/>
<evidence type="ECO:0000256" key="10">
    <source>
        <dbReference type="SAM" id="MobiDB-lite"/>
    </source>
</evidence>
<sequence length="499" mass="54110">MERMSLVASARTEIGKNAVKKVRQAGLVPAVLYGRGRAPVALAVDRRALLGALRTEAGRNVLIDLRVKRNGEEATDTVMIAEIQHDPIRREVLHVDLRQISLTEKIEARVPIQLTGVPEGIASGEGVLEQHLRELVVRCLPTAIPEQLTVDVAHLRVGGSLHVRDLPPHEGIEIVSPPEEVIAAVVMPKVEEVAAPAEGGRRGEGRIRRARRREGFQGRGQTRQIGQGRRQACQAGEERIGCAAAGWGGRGTIAERARRRARPFCLSSAGRARSPRRSVSMMIVVGLGNPGRRYQGTRHNVGQEVARRLADRFRIRLEADGWVAAGKARVGSATLVLAIPETYMNVSGQAVRDLLRRRRRRPEDLLVVHDDLDLILGHLRLRPGDGAGGHNGVRSIIEELGTGAFPRLRIGIGRPPAGQDPAEFVLERFTAEERPKIDEAIDRAAEAVAVAATEGLAAAMNRYNRRAPGSLEPPAGAPNQSGANSTQRLPPAGQRLNTP</sequence>
<dbReference type="InterPro" id="IPR018171">
    <property type="entry name" value="Pept_tRNA_hydro_CS"/>
</dbReference>
<dbReference type="GO" id="GO:0000049">
    <property type="term" value="F:tRNA binding"/>
    <property type="evidence" value="ECO:0007669"/>
    <property type="project" value="UniProtKB-UniRule"/>
</dbReference>
<dbReference type="GO" id="GO:0008097">
    <property type="term" value="F:5S rRNA binding"/>
    <property type="evidence" value="ECO:0007669"/>
    <property type="project" value="InterPro"/>
</dbReference>
<dbReference type="InterPro" id="IPR011035">
    <property type="entry name" value="Ribosomal_bL25/Gln-tRNA_synth"/>
</dbReference>
<organism evidence="13 14">
    <name type="scientific">Candidatus Segetimicrobium genomatis</name>
    <dbReference type="NCBI Taxonomy" id="2569760"/>
    <lineage>
        <taxon>Bacteria</taxon>
        <taxon>Bacillati</taxon>
        <taxon>Candidatus Sysuimicrobiota</taxon>
        <taxon>Candidatus Sysuimicrobiia</taxon>
        <taxon>Candidatus Sysuimicrobiales</taxon>
        <taxon>Candidatus Segetimicrobiaceae</taxon>
        <taxon>Candidatus Segetimicrobium</taxon>
    </lineage>
</organism>
<dbReference type="GO" id="GO:0072344">
    <property type="term" value="P:rescue of stalled ribosome"/>
    <property type="evidence" value="ECO:0007669"/>
    <property type="project" value="UniProtKB-UniRule"/>
</dbReference>
<keyword evidence="3 8" id="KW-0694">RNA-binding</keyword>
<feature type="site" description="Stabilizes the basic form of H active site to accept a proton" evidence="8">
    <location>
        <position position="370"/>
    </location>
</feature>
<feature type="region of interest" description="Disordered" evidence="10">
    <location>
        <begin position="464"/>
        <end position="499"/>
    </location>
</feature>
<dbReference type="GO" id="GO:0004045">
    <property type="term" value="F:peptidyl-tRNA hydrolase activity"/>
    <property type="evidence" value="ECO:0007669"/>
    <property type="project" value="UniProtKB-UniRule"/>
</dbReference>
<dbReference type="PROSITE" id="PS01196">
    <property type="entry name" value="PEPT_TRNA_HYDROL_2"/>
    <property type="match status" value="1"/>
</dbReference>
<evidence type="ECO:0000256" key="9">
    <source>
        <dbReference type="HAMAP-Rule" id="MF_01334"/>
    </source>
</evidence>
<dbReference type="NCBIfam" id="TIGR00731">
    <property type="entry name" value="bL25_bact_ctc"/>
    <property type="match status" value="1"/>
</dbReference>
<feature type="compositionally biased region" description="Polar residues" evidence="10">
    <location>
        <begin position="478"/>
        <end position="488"/>
    </location>
</feature>
<dbReference type="InterPro" id="IPR037121">
    <property type="entry name" value="Ribosomal_bL25_C"/>
</dbReference>
<dbReference type="SUPFAM" id="SSF50715">
    <property type="entry name" value="Ribosomal protein L25-like"/>
    <property type="match status" value="1"/>
</dbReference>
<keyword evidence="9" id="KW-0699">rRNA-binding</keyword>
<evidence type="ECO:0000256" key="7">
    <source>
        <dbReference type="ARBA" id="ARBA00048707"/>
    </source>
</evidence>
<dbReference type="InterPro" id="IPR020056">
    <property type="entry name" value="Rbsml_bL25/Gln-tRNA_synth_N"/>
</dbReference>
<comment type="caution">
    <text evidence="13">The sequence shown here is derived from an EMBL/GenBank/DDBJ whole genome shotgun (WGS) entry which is preliminary data.</text>
</comment>
<evidence type="ECO:0000256" key="2">
    <source>
        <dbReference type="ARBA" id="ARBA00022801"/>
    </source>
</evidence>
<comment type="subcellular location">
    <subcellularLocation>
        <location evidence="8">Cytoplasm</location>
    </subcellularLocation>
</comment>
<proteinExistence type="inferred from homology"/>